<feature type="compositionally biased region" description="Gly residues" evidence="1">
    <location>
        <begin position="10"/>
        <end position="22"/>
    </location>
</feature>
<protein>
    <submittedName>
        <fullName evidence="2">Uncharacterized protein</fullName>
    </submittedName>
</protein>
<reference evidence="2 3" key="1">
    <citation type="journal article" date="2019" name="Sci. Rep.">
        <title>A high-quality genome of Eragrostis curvula grass provides insights into Poaceae evolution and supports new strategies to enhance forage quality.</title>
        <authorList>
            <person name="Carballo J."/>
            <person name="Santos B.A.C.M."/>
            <person name="Zappacosta D."/>
            <person name="Garbus I."/>
            <person name="Selva J.P."/>
            <person name="Gallo C.A."/>
            <person name="Diaz A."/>
            <person name="Albertini E."/>
            <person name="Caccamo M."/>
            <person name="Echenique V."/>
        </authorList>
    </citation>
    <scope>NUCLEOTIDE SEQUENCE [LARGE SCALE GENOMIC DNA]</scope>
    <source>
        <strain evidence="3">cv. Victoria</strain>
        <tissue evidence="2">Leaf</tissue>
    </source>
</reference>
<name>A0A5J9UST1_9POAL</name>
<keyword evidence="3" id="KW-1185">Reference proteome</keyword>
<accession>A0A5J9UST1</accession>
<evidence type="ECO:0000313" key="2">
    <source>
        <dbReference type="EMBL" id="TVU26321.1"/>
    </source>
</evidence>
<proteinExistence type="predicted"/>
<dbReference type="AlphaFoldDB" id="A0A5J9UST1"/>
<feature type="region of interest" description="Disordered" evidence="1">
    <location>
        <begin position="1"/>
        <end position="27"/>
    </location>
</feature>
<sequence length="76" mass="8009">MMPPRWPASRGGGGGIESGGSGTSRRSRRLVLGLGMPLLKVESMSICSGFGVHRDRTGSVVPISAQTRTDKIRLAD</sequence>
<organism evidence="2 3">
    <name type="scientific">Eragrostis curvula</name>
    <name type="common">weeping love grass</name>
    <dbReference type="NCBI Taxonomy" id="38414"/>
    <lineage>
        <taxon>Eukaryota</taxon>
        <taxon>Viridiplantae</taxon>
        <taxon>Streptophyta</taxon>
        <taxon>Embryophyta</taxon>
        <taxon>Tracheophyta</taxon>
        <taxon>Spermatophyta</taxon>
        <taxon>Magnoliopsida</taxon>
        <taxon>Liliopsida</taxon>
        <taxon>Poales</taxon>
        <taxon>Poaceae</taxon>
        <taxon>PACMAD clade</taxon>
        <taxon>Chloridoideae</taxon>
        <taxon>Eragrostideae</taxon>
        <taxon>Eragrostidinae</taxon>
        <taxon>Eragrostis</taxon>
    </lineage>
</organism>
<dbReference type="EMBL" id="RWGY01000013">
    <property type="protein sequence ID" value="TVU26321.1"/>
    <property type="molecule type" value="Genomic_DNA"/>
</dbReference>
<feature type="non-terminal residue" evidence="2">
    <location>
        <position position="1"/>
    </location>
</feature>
<evidence type="ECO:0000313" key="3">
    <source>
        <dbReference type="Proteomes" id="UP000324897"/>
    </source>
</evidence>
<gene>
    <name evidence="2" type="ORF">EJB05_28860</name>
</gene>
<comment type="caution">
    <text evidence="2">The sequence shown here is derived from an EMBL/GenBank/DDBJ whole genome shotgun (WGS) entry which is preliminary data.</text>
</comment>
<dbReference type="Gramene" id="TVU26321">
    <property type="protein sequence ID" value="TVU26321"/>
    <property type="gene ID" value="EJB05_28860"/>
</dbReference>
<dbReference type="Proteomes" id="UP000324897">
    <property type="component" value="Chromosome 2"/>
</dbReference>
<evidence type="ECO:0000256" key="1">
    <source>
        <dbReference type="SAM" id="MobiDB-lite"/>
    </source>
</evidence>